<evidence type="ECO:0000313" key="1">
    <source>
        <dbReference type="EMBL" id="MFC3568428.1"/>
    </source>
</evidence>
<evidence type="ECO:0000313" key="2">
    <source>
        <dbReference type="Proteomes" id="UP001595596"/>
    </source>
</evidence>
<reference evidence="2" key="1">
    <citation type="journal article" date="2019" name="Int. J. Syst. Evol. Microbiol.">
        <title>The Global Catalogue of Microorganisms (GCM) 10K type strain sequencing project: providing services to taxonomists for standard genome sequencing and annotation.</title>
        <authorList>
            <consortium name="The Broad Institute Genomics Platform"/>
            <consortium name="The Broad Institute Genome Sequencing Center for Infectious Disease"/>
            <person name="Wu L."/>
            <person name="Ma J."/>
        </authorList>
    </citation>
    <scope>NUCLEOTIDE SEQUENCE [LARGE SCALE GENOMIC DNA]</scope>
    <source>
        <strain evidence="2">VKM B-3226</strain>
    </source>
</reference>
<dbReference type="RefSeq" id="WP_379027841.1">
    <property type="nucleotide sequence ID" value="NZ_JBHRXE010000008.1"/>
</dbReference>
<keyword evidence="2" id="KW-1185">Reference proteome</keyword>
<feature type="non-terminal residue" evidence="1">
    <location>
        <position position="1"/>
    </location>
</feature>
<accession>A0ABV7RU59</accession>
<sequence>DHIAADGAHRPEAPAAFPIANHPQFHSAGVSASASAAAVDQIESEELIVLDQLCAQRDLGLPRTWRMYRGNPVDLSLVLRDQINDCMTIEPVVQEPAHMGFNRHFRLNGQYVS</sequence>
<name>A0ABV7RU59_9RHOB</name>
<dbReference type="Proteomes" id="UP001595596">
    <property type="component" value="Unassembled WGS sequence"/>
</dbReference>
<organism evidence="1 2">
    <name type="scientific">Paracoccus simplex</name>
    <dbReference type="NCBI Taxonomy" id="2086346"/>
    <lineage>
        <taxon>Bacteria</taxon>
        <taxon>Pseudomonadati</taxon>
        <taxon>Pseudomonadota</taxon>
        <taxon>Alphaproteobacteria</taxon>
        <taxon>Rhodobacterales</taxon>
        <taxon>Paracoccaceae</taxon>
        <taxon>Paracoccus</taxon>
    </lineage>
</organism>
<gene>
    <name evidence="1" type="ORF">ACFOMP_03055</name>
</gene>
<protein>
    <submittedName>
        <fullName evidence="1">Uncharacterized protein</fullName>
    </submittedName>
</protein>
<comment type="caution">
    <text evidence="1">The sequence shown here is derived from an EMBL/GenBank/DDBJ whole genome shotgun (WGS) entry which is preliminary data.</text>
</comment>
<proteinExistence type="predicted"/>
<dbReference type="EMBL" id="JBHRXE010000008">
    <property type="protein sequence ID" value="MFC3568428.1"/>
    <property type="molecule type" value="Genomic_DNA"/>
</dbReference>